<keyword evidence="1" id="KW-0808">Transferase</keyword>
<dbReference type="InterPro" id="IPR011009">
    <property type="entry name" value="Kinase-like_dom_sf"/>
</dbReference>
<name>A0AAW1JPW5_SAPOF</name>
<organism evidence="6 7">
    <name type="scientific">Saponaria officinalis</name>
    <name type="common">Common soapwort</name>
    <name type="synonym">Lychnis saponaria</name>
    <dbReference type="NCBI Taxonomy" id="3572"/>
    <lineage>
        <taxon>Eukaryota</taxon>
        <taxon>Viridiplantae</taxon>
        <taxon>Streptophyta</taxon>
        <taxon>Embryophyta</taxon>
        <taxon>Tracheophyta</taxon>
        <taxon>Spermatophyta</taxon>
        <taxon>Magnoliopsida</taxon>
        <taxon>eudicotyledons</taxon>
        <taxon>Gunneridae</taxon>
        <taxon>Pentapetalae</taxon>
        <taxon>Caryophyllales</taxon>
        <taxon>Caryophyllaceae</taxon>
        <taxon>Caryophylleae</taxon>
        <taxon>Saponaria</taxon>
    </lineage>
</organism>
<dbReference type="PROSITE" id="PS50011">
    <property type="entry name" value="PROTEIN_KINASE_DOM"/>
    <property type="match status" value="1"/>
</dbReference>
<evidence type="ECO:0000256" key="4">
    <source>
        <dbReference type="ARBA" id="ARBA00022840"/>
    </source>
</evidence>
<evidence type="ECO:0000256" key="3">
    <source>
        <dbReference type="ARBA" id="ARBA00022777"/>
    </source>
</evidence>
<dbReference type="PANTHER" id="PTHR47973">
    <property type="entry name" value="CYSTEINE-RICH RECEPTOR-LIKE PROTEIN KINASE 3"/>
    <property type="match status" value="1"/>
</dbReference>
<sequence>MCVVRIVLLNSRVCELILLFVDKHLTAKLSDFGLAKLIPANMTRVSTKVAGTLGYLAPEYLLRGQLTRRADIYSFAILGRFVSPIMTSRDIQLCLHSIPA</sequence>
<keyword evidence="3" id="KW-0418">Kinase</keyword>
<evidence type="ECO:0000259" key="5">
    <source>
        <dbReference type="PROSITE" id="PS50011"/>
    </source>
</evidence>
<keyword evidence="2" id="KW-0547">Nucleotide-binding</keyword>
<protein>
    <recommendedName>
        <fullName evidence="5">Protein kinase domain-containing protein</fullName>
    </recommendedName>
</protein>
<evidence type="ECO:0000313" key="6">
    <source>
        <dbReference type="EMBL" id="KAK9706497.1"/>
    </source>
</evidence>
<dbReference type="AlphaFoldDB" id="A0AAW1JPW5"/>
<evidence type="ECO:0000313" key="7">
    <source>
        <dbReference type="Proteomes" id="UP001443914"/>
    </source>
</evidence>
<dbReference type="GO" id="GO:0005524">
    <property type="term" value="F:ATP binding"/>
    <property type="evidence" value="ECO:0007669"/>
    <property type="project" value="UniProtKB-KW"/>
</dbReference>
<gene>
    <name evidence="6" type="ORF">RND81_07G129700</name>
</gene>
<reference evidence="6" key="1">
    <citation type="submission" date="2024-03" db="EMBL/GenBank/DDBJ databases">
        <title>WGS assembly of Saponaria officinalis var. Norfolk2.</title>
        <authorList>
            <person name="Jenkins J."/>
            <person name="Shu S."/>
            <person name="Grimwood J."/>
            <person name="Barry K."/>
            <person name="Goodstein D."/>
            <person name="Schmutz J."/>
            <person name="Leebens-Mack J."/>
            <person name="Osbourn A."/>
        </authorList>
    </citation>
    <scope>NUCLEOTIDE SEQUENCE [LARGE SCALE GENOMIC DNA]</scope>
    <source>
        <strain evidence="6">JIC</strain>
    </source>
</reference>
<comment type="caution">
    <text evidence="6">The sequence shown here is derived from an EMBL/GenBank/DDBJ whole genome shotgun (WGS) entry which is preliminary data.</text>
</comment>
<dbReference type="InterPro" id="IPR052059">
    <property type="entry name" value="CR_Ser/Thr_kinase"/>
</dbReference>
<dbReference type="Pfam" id="PF00069">
    <property type="entry name" value="Pkinase"/>
    <property type="match status" value="1"/>
</dbReference>
<dbReference type="EMBL" id="JBDFQZ010000007">
    <property type="protein sequence ID" value="KAK9706497.1"/>
    <property type="molecule type" value="Genomic_DNA"/>
</dbReference>
<dbReference type="Gene3D" id="1.10.510.10">
    <property type="entry name" value="Transferase(Phosphotransferase) domain 1"/>
    <property type="match status" value="1"/>
</dbReference>
<dbReference type="InterPro" id="IPR000719">
    <property type="entry name" value="Prot_kinase_dom"/>
</dbReference>
<feature type="domain" description="Protein kinase" evidence="5">
    <location>
        <begin position="1"/>
        <end position="100"/>
    </location>
</feature>
<proteinExistence type="predicted"/>
<evidence type="ECO:0000256" key="2">
    <source>
        <dbReference type="ARBA" id="ARBA00022741"/>
    </source>
</evidence>
<dbReference type="SUPFAM" id="SSF56112">
    <property type="entry name" value="Protein kinase-like (PK-like)"/>
    <property type="match status" value="1"/>
</dbReference>
<dbReference type="Proteomes" id="UP001443914">
    <property type="component" value="Unassembled WGS sequence"/>
</dbReference>
<dbReference type="GO" id="GO:0004672">
    <property type="term" value="F:protein kinase activity"/>
    <property type="evidence" value="ECO:0007669"/>
    <property type="project" value="InterPro"/>
</dbReference>
<keyword evidence="7" id="KW-1185">Reference proteome</keyword>
<evidence type="ECO:0000256" key="1">
    <source>
        <dbReference type="ARBA" id="ARBA00022679"/>
    </source>
</evidence>
<accession>A0AAW1JPW5</accession>
<keyword evidence="4" id="KW-0067">ATP-binding</keyword>